<reference evidence="1 2" key="1">
    <citation type="submission" date="2019-03" db="EMBL/GenBank/DDBJ databases">
        <title>Jiella endophytica sp. nov., a novel endophytic bacterium isolated from root of Ficus microcarpa Linn. f.</title>
        <authorList>
            <person name="Tuo L."/>
        </authorList>
    </citation>
    <scope>NUCLEOTIDE SEQUENCE [LARGE SCALE GENOMIC DNA]</scope>
    <source>
        <strain evidence="1 2">CBS5Q-3</strain>
    </source>
</reference>
<comment type="caution">
    <text evidence="1">The sequence shown here is derived from an EMBL/GenBank/DDBJ whole genome shotgun (WGS) entry which is preliminary data.</text>
</comment>
<accession>A0A4Y8RDD8</accession>
<organism evidence="1 2">
    <name type="scientific">Jiella endophytica</name>
    <dbReference type="NCBI Taxonomy" id="2558362"/>
    <lineage>
        <taxon>Bacteria</taxon>
        <taxon>Pseudomonadati</taxon>
        <taxon>Pseudomonadota</taxon>
        <taxon>Alphaproteobacteria</taxon>
        <taxon>Hyphomicrobiales</taxon>
        <taxon>Aurantimonadaceae</taxon>
        <taxon>Jiella</taxon>
    </lineage>
</organism>
<protein>
    <submittedName>
        <fullName evidence="1">Uncharacterized protein</fullName>
    </submittedName>
</protein>
<proteinExistence type="predicted"/>
<name>A0A4Y8RDD8_9HYPH</name>
<dbReference type="AlphaFoldDB" id="A0A4Y8RDD8"/>
<keyword evidence="2" id="KW-1185">Reference proteome</keyword>
<dbReference type="EMBL" id="SOZD01000006">
    <property type="protein sequence ID" value="TFF19742.1"/>
    <property type="molecule type" value="Genomic_DNA"/>
</dbReference>
<dbReference type="RefSeq" id="WP_134763423.1">
    <property type="nucleotide sequence ID" value="NZ_SOZD01000006.1"/>
</dbReference>
<sequence>MISEDTMGLSSAREAAHFLISSLSAVRGLSKEAARAIEFAIYQCDDRLMIPERALPAPVINRNALLHALNYAIPELEQGRPEAAAAVSLAVSILVEQPERQNQ</sequence>
<dbReference type="Proteomes" id="UP000298179">
    <property type="component" value="Unassembled WGS sequence"/>
</dbReference>
<evidence type="ECO:0000313" key="1">
    <source>
        <dbReference type="EMBL" id="TFF19742.1"/>
    </source>
</evidence>
<dbReference type="OrthoDB" id="9860608at2"/>
<evidence type="ECO:0000313" key="2">
    <source>
        <dbReference type="Proteomes" id="UP000298179"/>
    </source>
</evidence>
<gene>
    <name evidence="1" type="ORF">E3C22_18820</name>
</gene>